<dbReference type="Pfam" id="PF01281">
    <property type="entry name" value="Ribosomal_L9_N"/>
    <property type="match status" value="1"/>
</dbReference>
<evidence type="ECO:0000256" key="6">
    <source>
        <dbReference type="ARBA" id="ARBA00035292"/>
    </source>
</evidence>
<dbReference type="GO" id="GO:0005840">
    <property type="term" value="C:ribosome"/>
    <property type="evidence" value="ECO:0007669"/>
    <property type="project" value="UniProtKB-KW"/>
</dbReference>
<dbReference type="InterPro" id="IPR020594">
    <property type="entry name" value="Ribosomal_bL9_bac/chp"/>
</dbReference>
<evidence type="ECO:0000313" key="9">
    <source>
        <dbReference type="EMBL" id="SCL38868.1"/>
    </source>
</evidence>
<protein>
    <recommendedName>
        <fullName evidence="6 7">Large ribosomal subunit protein bL9</fullName>
    </recommendedName>
</protein>
<dbReference type="AlphaFoldDB" id="A0A1C6TAR0"/>
<evidence type="ECO:0000313" key="10">
    <source>
        <dbReference type="Proteomes" id="UP000198959"/>
    </source>
</evidence>
<feature type="domain" description="Ribosomal protein L9" evidence="8">
    <location>
        <begin position="13"/>
        <end position="40"/>
    </location>
</feature>
<dbReference type="Gene3D" id="3.10.430.100">
    <property type="entry name" value="Ribosomal protein L9, C-terminal domain"/>
    <property type="match status" value="1"/>
</dbReference>
<evidence type="ECO:0000256" key="5">
    <source>
        <dbReference type="ARBA" id="ARBA00023274"/>
    </source>
</evidence>
<gene>
    <name evidence="7" type="primary">rplI</name>
    <name evidence="9" type="ORF">GA0074692_5161</name>
</gene>
<dbReference type="GO" id="GO:0003735">
    <property type="term" value="F:structural constituent of ribosome"/>
    <property type="evidence" value="ECO:0007669"/>
    <property type="project" value="InterPro"/>
</dbReference>
<dbReference type="InterPro" id="IPR036791">
    <property type="entry name" value="Ribosomal_bL9_C_sf"/>
</dbReference>
<dbReference type="Gene3D" id="3.40.5.10">
    <property type="entry name" value="Ribosomal protein L9, N-terminal domain"/>
    <property type="match status" value="1"/>
</dbReference>
<keyword evidence="10" id="KW-1185">Reference proteome</keyword>
<keyword evidence="3 7" id="KW-0694">RNA-binding</keyword>
<evidence type="ECO:0000256" key="7">
    <source>
        <dbReference type="HAMAP-Rule" id="MF_00503"/>
    </source>
</evidence>
<dbReference type="GO" id="GO:1990904">
    <property type="term" value="C:ribonucleoprotein complex"/>
    <property type="evidence" value="ECO:0007669"/>
    <property type="project" value="UniProtKB-KW"/>
</dbReference>
<keyword evidence="5 7" id="KW-0687">Ribonucleoprotein</keyword>
<keyword evidence="2 7" id="KW-0699">rRNA-binding</keyword>
<dbReference type="SUPFAM" id="SSF55653">
    <property type="entry name" value="Ribosomal protein L9 C-domain"/>
    <property type="match status" value="1"/>
</dbReference>
<dbReference type="InterPro" id="IPR020069">
    <property type="entry name" value="Ribosomal_bL9_C"/>
</dbReference>
<dbReference type="InterPro" id="IPR020070">
    <property type="entry name" value="Ribosomal_bL9_N"/>
</dbReference>
<dbReference type="NCBIfam" id="TIGR00158">
    <property type="entry name" value="L9"/>
    <property type="match status" value="1"/>
</dbReference>
<dbReference type="EMBL" id="FMHW01000002">
    <property type="protein sequence ID" value="SCL38868.1"/>
    <property type="molecule type" value="Genomic_DNA"/>
</dbReference>
<sequence length="149" mass="16119">MKIILTQEVSGLGAPGDIIEVKDGYGRNYLLPQGFAIAWTKGAEKQVTVIKRARSAREIRDLGHANEVKQQLEGLKVNLKARAGDGGRLFGSVTPAEIVDAVKAAGGPALDRRRLELPGHIKSLGSYPVRIKLHPEVTAKFDLNVTQSK</sequence>
<dbReference type="PANTHER" id="PTHR21368">
    <property type="entry name" value="50S RIBOSOMAL PROTEIN L9"/>
    <property type="match status" value="1"/>
</dbReference>
<reference evidence="10" key="1">
    <citation type="submission" date="2016-06" db="EMBL/GenBank/DDBJ databases">
        <authorList>
            <person name="Varghese N."/>
            <person name="Submissions Spin"/>
        </authorList>
    </citation>
    <scope>NUCLEOTIDE SEQUENCE [LARGE SCALE GENOMIC DNA]</scope>
    <source>
        <strain evidence="10">DSM 43817</strain>
    </source>
</reference>
<name>A0A1C6TAR0_9ACTN</name>
<dbReference type="GO" id="GO:0019843">
    <property type="term" value="F:rRNA binding"/>
    <property type="evidence" value="ECO:0007669"/>
    <property type="project" value="UniProtKB-UniRule"/>
</dbReference>
<comment type="function">
    <text evidence="7">Binds to the 23S rRNA.</text>
</comment>
<dbReference type="RefSeq" id="WP_091648299.1">
    <property type="nucleotide sequence ID" value="NZ_FMHW01000002.1"/>
</dbReference>
<evidence type="ECO:0000256" key="4">
    <source>
        <dbReference type="ARBA" id="ARBA00022980"/>
    </source>
</evidence>
<dbReference type="InterPro" id="IPR000244">
    <property type="entry name" value="Ribosomal_bL9"/>
</dbReference>
<dbReference type="FunFam" id="3.40.5.10:FF:000003">
    <property type="entry name" value="50S ribosomal protein L9"/>
    <property type="match status" value="1"/>
</dbReference>
<comment type="similarity">
    <text evidence="1 7">Belongs to the bacterial ribosomal protein bL9 family.</text>
</comment>
<dbReference type="InterPro" id="IPR036935">
    <property type="entry name" value="Ribosomal_bL9_N_sf"/>
</dbReference>
<keyword evidence="4 7" id="KW-0689">Ribosomal protein</keyword>
<evidence type="ECO:0000256" key="2">
    <source>
        <dbReference type="ARBA" id="ARBA00022730"/>
    </source>
</evidence>
<dbReference type="SUPFAM" id="SSF55658">
    <property type="entry name" value="L9 N-domain-like"/>
    <property type="match status" value="1"/>
</dbReference>
<organism evidence="9 10">
    <name type="scientific">Micromonospora pallida</name>
    <dbReference type="NCBI Taxonomy" id="145854"/>
    <lineage>
        <taxon>Bacteria</taxon>
        <taxon>Bacillati</taxon>
        <taxon>Actinomycetota</taxon>
        <taxon>Actinomycetes</taxon>
        <taxon>Micromonosporales</taxon>
        <taxon>Micromonosporaceae</taxon>
        <taxon>Micromonospora</taxon>
    </lineage>
</organism>
<dbReference type="InterPro" id="IPR009027">
    <property type="entry name" value="Ribosomal_bL9/RNase_H1_N"/>
</dbReference>
<dbReference type="STRING" id="145854.GA0074692_5161"/>
<dbReference type="GO" id="GO:0006412">
    <property type="term" value="P:translation"/>
    <property type="evidence" value="ECO:0007669"/>
    <property type="project" value="UniProtKB-UniRule"/>
</dbReference>
<dbReference type="Pfam" id="PF03948">
    <property type="entry name" value="Ribosomal_L9_C"/>
    <property type="match status" value="1"/>
</dbReference>
<dbReference type="HAMAP" id="MF_00503">
    <property type="entry name" value="Ribosomal_bL9"/>
    <property type="match status" value="1"/>
</dbReference>
<evidence type="ECO:0000259" key="8">
    <source>
        <dbReference type="PROSITE" id="PS00651"/>
    </source>
</evidence>
<dbReference type="OrthoDB" id="9788336at2"/>
<evidence type="ECO:0000256" key="1">
    <source>
        <dbReference type="ARBA" id="ARBA00010605"/>
    </source>
</evidence>
<proteinExistence type="inferred from homology"/>
<accession>A0A1C6TAR0</accession>
<evidence type="ECO:0000256" key="3">
    <source>
        <dbReference type="ARBA" id="ARBA00022884"/>
    </source>
</evidence>
<dbReference type="Proteomes" id="UP000198959">
    <property type="component" value="Unassembled WGS sequence"/>
</dbReference>
<dbReference type="PROSITE" id="PS00651">
    <property type="entry name" value="RIBOSOMAL_L9"/>
    <property type="match status" value="1"/>
</dbReference>